<evidence type="ECO:0000313" key="2">
    <source>
        <dbReference type="Proteomes" id="UP001231518"/>
    </source>
</evidence>
<protein>
    <submittedName>
        <fullName evidence="1">Uncharacterized protein</fullName>
    </submittedName>
</protein>
<gene>
    <name evidence="1" type="ORF">PYW07_007270</name>
</gene>
<sequence>MECCYPVDCGEYAVSPRLVPAAYCPRKHCEPEPFIPRLPHCHKPKHYCTEKPEKMYCEKPKYYCTEKPEKMYCEKPKYYCFEKPEKMYCEKPKYYCIEKPHKSYCEKPNYYCIEKPHKSYCEKPQYCCIEKPHKSYCEKPQYCCIEKPHKSYSEKPKYYCTEKPVKCYAPQYVCCEPPPPRHKVCPVPDPCCHQQHYCKPVKTKYIMPCYRYEDGRVTNQPTVLMRRACEVACGKRQRKPFVVASYAADPHNEIRRYHSEDERGNCCFHFERKKPESYEPCWDPEACHPCAPCHSSPACYSPVWCLECQYVDGVYSHPTDPLSHCRHPGRSKLFC</sequence>
<comment type="caution">
    <text evidence="1">The sequence shown here is derived from an EMBL/GenBank/DDBJ whole genome shotgun (WGS) entry which is preliminary data.</text>
</comment>
<organism evidence="1 2">
    <name type="scientific">Mythimna separata</name>
    <name type="common">Oriental armyworm</name>
    <name type="synonym">Pseudaletia separata</name>
    <dbReference type="NCBI Taxonomy" id="271217"/>
    <lineage>
        <taxon>Eukaryota</taxon>
        <taxon>Metazoa</taxon>
        <taxon>Ecdysozoa</taxon>
        <taxon>Arthropoda</taxon>
        <taxon>Hexapoda</taxon>
        <taxon>Insecta</taxon>
        <taxon>Pterygota</taxon>
        <taxon>Neoptera</taxon>
        <taxon>Endopterygota</taxon>
        <taxon>Lepidoptera</taxon>
        <taxon>Glossata</taxon>
        <taxon>Ditrysia</taxon>
        <taxon>Noctuoidea</taxon>
        <taxon>Noctuidae</taxon>
        <taxon>Noctuinae</taxon>
        <taxon>Hadenini</taxon>
        <taxon>Mythimna</taxon>
    </lineage>
</organism>
<dbReference type="AlphaFoldDB" id="A0AAD7Z1Z8"/>
<name>A0AAD7Z1Z8_MYTSE</name>
<keyword evidence="2" id="KW-1185">Reference proteome</keyword>
<proteinExistence type="predicted"/>
<dbReference type="Proteomes" id="UP001231518">
    <property type="component" value="Chromosome 2"/>
</dbReference>
<reference evidence="1" key="1">
    <citation type="submission" date="2023-03" db="EMBL/GenBank/DDBJ databases">
        <title>Chromosome-level genomes of two armyworms, Mythimna separata and Mythimna loreyi, provide insights into the biosynthesis and reception of sex pheromones.</title>
        <authorList>
            <person name="Zhao H."/>
        </authorList>
    </citation>
    <scope>NUCLEOTIDE SEQUENCE</scope>
    <source>
        <strain evidence="1">BeijingLab</strain>
        <tissue evidence="1">Pupa</tissue>
    </source>
</reference>
<dbReference type="EMBL" id="JARGEI010000002">
    <property type="protein sequence ID" value="KAJ8735650.1"/>
    <property type="molecule type" value="Genomic_DNA"/>
</dbReference>
<evidence type="ECO:0000313" key="1">
    <source>
        <dbReference type="EMBL" id="KAJ8735650.1"/>
    </source>
</evidence>
<accession>A0AAD7Z1Z8</accession>